<dbReference type="AlphaFoldDB" id="A0AA39R5H3"/>
<dbReference type="FunFam" id="3.40.50.1010:FF:000051">
    <property type="entry name" value="Rad2-like endonuclease, putative (AFU_orthologue AFUA_3G13260)"/>
    <property type="match status" value="1"/>
</dbReference>
<dbReference type="CDD" id="cd09906">
    <property type="entry name" value="H3TH_YEN1"/>
    <property type="match status" value="1"/>
</dbReference>
<dbReference type="SUPFAM" id="SSF88723">
    <property type="entry name" value="PIN domain-like"/>
    <property type="match status" value="1"/>
</dbReference>
<dbReference type="InterPro" id="IPR041177">
    <property type="entry name" value="GEN1_C"/>
</dbReference>
<dbReference type="InterPro" id="IPR006086">
    <property type="entry name" value="XPG-I_dom"/>
</dbReference>
<feature type="region of interest" description="Disordered" evidence="3">
    <location>
        <begin position="653"/>
        <end position="814"/>
    </location>
</feature>
<dbReference type="InterPro" id="IPR006085">
    <property type="entry name" value="XPG_DNA_repair_N"/>
</dbReference>
<dbReference type="PANTHER" id="PTHR11081:SF75">
    <property type="entry name" value="ENDONUCLEASE, PUTATIVE (AFU_ORTHOLOGUE AFUA_3G13260)-RELATED"/>
    <property type="match status" value="1"/>
</dbReference>
<dbReference type="CDD" id="cd09870">
    <property type="entry name" value="PIN_YEN1"/>
    <property type="match status" value="1"/>
</dbReference>
<dbReference type="GO" id="GO:0006281">
    <property type="term" value="P:DNA repair"/>
    <property type="evidence" value="ECO:0007669"/>
    <property type="project" value="UniProtKB-ARBA"/>
</dbReference>
<dbReference type="InterPro" id="IPR006084">
    <property type="entry name" value="XPG/Rad2"/>
</dbReference>
<feature type="region of interest" description="Disordered" evidence="3">
    <location>
        <begin position="475"/>
        <end position="498"/>
    </location>
</feature>
<evidence type="ECO:0000256" key="3">
    <source>
        <dbReference type="SAM" id="MobiDB-lite"/>
    </source>
</evidence>
<dbReference type="FunFam" id="3.40.50.1010:FF:000037">
    <property type="entry name" value="Rad2-like endonuclease, putative (AFU_orthologue AFUA_3G13260)"/>
    <property type="match status" value="1"/>
</dbReference>
<gene>
    <name evidence="6" type="ORF">JMJ35_003028</name>
</gene>
<keyword evidence="2" id="KW-0378">Hydrolase</keyword>
<dbReference type="Proteomes" id="UP001166286">
    <property type="component" value="Unassembled WGS sequence"/>
</dbReference>
<organism evidence="6 7">
    <name type="scientific">Cladonia borealis</name>
    <dbReference type="NCBI Taxonomy" id="184061"/>
    <lineage>
        <taxon>Eukaryota</taxon>
        <taxon>Fungi</taxon>
        <taxon>Dikarya</taxon>
        <taxon>Ascomycota</taxon>
        <taxon>Pezizomycotina</taxon>
        <taxon>Lecanoromycetes</taxon>
        <taxon>OSLEUM clade</taxon>
        <taxon>Lecanoromycetidae</taxon>
        <taxon>Lecanorales</taxon>
        <taxon>Lecanorineae</taxon>
        <taxon>Cladoniaceae</taxon>
        <taxon>Cladonia</taxon>
    </lineage>
</organism>
<feature type="compositionally biased region" description="Polar residues" evidence="3">
    <location>
        <begin position="712"/>
        <end position="725"/>
    </location>
</feature>
<dbReference type="InterPro" id="IPR036279">
    <property type="entry name" value="5-3_exonuclease_C_sf"/>
</dbReference>
<dbReference type="EMBL" id="JAFEKC020000005">
    <property type="protein sequence ID" value="KAK0514411.1"/>
    <property type="molecule type" value="Genomic_DNA"/>
</dbReference>
<feature type="domain" description="XPG N-terminal" evidence="5">
    <location>
        <begin position="1"/>
        <end position="101"/>
    </location>
</feature>
<feature type="compositionally biased region" description="Basic and acidic residues" evidence="3">
    <location>
        <begin position="729"/>
        <end position="739"/>
    </location>
</feature>
<feature type="compositionally biased region" description="Basic residues" evidence="3">
    <location>
        <begin position="426"/>
        <end position="435"/>
    </location>
</feature>
<keyword evidence="1" id="KW-0540">Nuclease</keyword>
<feature type="region of interest" description="Disordered" evidence="3">
    <location>
        <begin position="575"/>
        <end position="594"/>
    </location>
</feature>
<proteinExistence type="predicted"/>
<evidence type="ECO:0000313" key="7">
    <source>
        <dbReference type="Proteomes" id="UP001166286"/>
    </source>
</evidence>
<evidence type="ECO:0000259" key="4">
    <source>
        <dbReference type="SMART" id="SM00484"/>
    </source>
</evidence>
<feature type="domain" description="XPG-I" evidence="4">
    <location>
        <begin position="109"/>
        <end position="187"/>
    </location>
</feature>
<dbReference type="SMART" id="SM00485">
    <property type="entry name" value="XPGN"/>
    <property type="match status" value="1"/>
</dbReference>
<dbReference type="Pfam" id="PF00867">
    <property type="entry name" value="XPG_I"/>
    <property type="match status" value="1"/>
</dbReference>
<feature type="compositionally biased region" description="Polar residues" evidence="3">
    <location>
        <begin position="681"/>
        <end position="703"/>
    </location>
</feature>
<dbReference type="Pfam" id="PF18380">
    <property type="entry name" value="GEN1_C"/>
    <property type="match status" value="1"/>
</dbReference>
<dbReference type="Gene3D" id="3.40.50.1010">
    <property type="entry name" value="5'-nuclease"/>
    <property type="match status" value="2"/>
</dbReference>
<dbReference type="Pfam" id="PF00752">
    <property type="entry name" value="XPG_N"/>
    <property type="match status" value="1"/>
</dbReference>
<reference evidence="6" key="1">
    <citation type="submission" date="2023-03" db="EMBL/GenBank/DDBJ databases">
        <title>Complete genome of Cladonia borealis.</title>
        <authorList>
            <person name="Park H."/>
        </authorList>
    </citation>
    <scope>NUCLEOTIDE SEQUENCE</scope>
    <source>
        <strain evidence="6">ANT050790</strain>
    </source>
</reference>
<dbReference type="GO" id="GO:0017108">
    <property type="term" value="F:5'-flap endonuclease activity"/>
    <property type="evidence" value="ECO:0007669"/>
    <property type="project" value="TreeGrafter"/>
</dbReference>
<comment type="caution">
    <text evidence="6">The sequence shown here is derived from an EMBL/GenBank/DDBJ whole genome shotgun (WGS) entry which is preliminary data.</text>
</comment>
<name>A0AA39R5H3_9LECA</name>
<evidence type="ECO:0000313" key="6">
    <source>
        <dbReference type="EMBL" id="KAK0514411.1"/>
    </source>
</evidence>
<dbReference type="InterPro" id="IPR029060">
    <property type="entry name" value="PIN-like_dom_sf"/>
</dbReference>
<dbReference type="SMART" id="SM00484">
    <property type="entry name" value="XPGI"/>
    <property type="match status" value="1"/>
</dbReference>
<keyword evidence="7" id="KW-1185">Reference proteome</keyword>
<dbReference type="Gene3D" id="1.10.150.20">
    <property type="entry name" value="5' to 3' exonuclease, C-terminal subdomain"/>
    <property type="match status" value="1"/>
</dbReference>
<dbReference type="InterPro" id="IPR037316">
    <property type="entry name" value="Yen1_H3TH"/>
</dbReference>
<feature type="region of interest" description="Disordered" evidence="3">
    <location>
        <begin position="406"/>
        <end position="437"/>
    </location>
</feature>
<dbReference type="PANTHER" id="PTHR11081">
    <property type="entry name" value="FLAP ENDONUCLEASE FAMILY MEMBER"/>
    <property type="match status" value="1"/>
</dbReference>
<dbReference type="PRINTS" id="PR00853">
    <property type="entry name" value="XPGRADSUPER"/>
</dbReference>
<dbReference type="GO" id="GO:0008821">
    <property type="term" value="F:crossover junction DNA endonuclease activity"/>
    <property type="evidence" value="ECO:0007669"/>
    <property type="project" value="InterPro"/>
</dbReference>
<protein>
    <submittedName>
        <fullName evidence="6">Uncharacterized protein</fullName>
    </submittedName>
</protein>
<evidence type="ECO:0000256" key="1">
    <source>
        <dbReference type="ARBA" id="ARBA00022722"/>
    </source>
</evidence>
<accession>A0AA39R5H3</accession>
<feature type="compositionally biased region" description="Low complexity" evidence="3">
    <location>
        <begin position="768"/>
        <end position="788"/>
    </location>
</feature>
<evidence type="ECO:0000256" key="2">
    <source>
        <dbReference type="ARBA" id="ARBA00022801"/>
    </source>
</evidence>
<sequence length="856" mass="94127">MGIPGIYKEIGPGERTALSKLAVEHIEKTGRPLRIAIDISIWQFQIQAGEGGKNPALRTLYYRLLRLFALSIQPLFVFDGSHKPPFKRGNKTTSKAACLPNFLSKELLKCFGFPYHTAPGEAEAECALLQKEGVVDAVLSEDVDTLMFGCSLNLRNWTAEGVRGNKSPTHVNVYHAATTKTKTRLDNEGMILVALMSGGDYIPAGIPGCGIKTACEAAKAGFGHDLCKLSRKDSDGLKLWRERLERELRTNEGKLFRQRHKALKIPESFPNTTVLSYYTNPVVSSADKVARLRDEIKWDSDVDVPGLRTFVSEAFDWQYLSGAKKFIRGLAPALLVHRLIQRRTSAMYNDESLEAKELVEKGLVKAVSSRRAHWNTDGTPELRIAYIPADIVGLDLSTEEEGDLQGYINDVSGDEHPASGGENRGRSRSPTKKKGPSIYEPTAIEKIWVLETYLKLGVPLLVETWEEDMRNPKKFATRKAREKKALSKNGPKSGTMDQFVRISKPGLGHAIADSKLAVAEVDEQEPPVLLDPVTTTASLCSLTTALSENRKLVGKKVKDTPDKNTLKKKTAPISKMKSPLKEKGTCFPPQLPSSSPVDININPWTLSKRPSDTFGFKPSTRYSALGIYPSDDSENINQSPERKVAGEKIQQFYASPSATPSRKRQTRPTTPISDGEEKQGLLQNQEPIIDLSTPTGRDPNTPSSRKKRSPLQLANTLYMSGQLLTPKTLRTERSGDKIPTEGGEPLTSQRVNRKLDFTSSKAPPVPDSPSSDTSSLPSPSVLLSPGAPEQLGDSSVGLASPSTARRCTNEPKPTKKLVALRESLEGAWKHLEPWEAEQRFNKGVYSSVEVLDLTAG</sequence>
<dbReference type="SUPFAM" id="SSF47807">
    <property type="entry name" value="5' to 3' exonuclease, C-terminal subdomain"/>
    <property type="match status" value="1"/>
</dbReference>
<evidence type="ECO:0000259" key="5">
    <source>
        <dbReference type="SMART" id="SM00485"/>
    </source>
</evidence>